<organism evidence="1">
    <name type="scientific">Culex pipiens</name>
    <name type="common">House mosquito</name>
    <dbReference type="NCBI Taxonomy" id="7175"/>
    <lineage>
        <taxon>Eukaryota</taxon>
        <taxon>Metazoa</taxon>
        <taxon>Ecdysozoa</taxon>
        <taxon>Arthropoda</taxon>
        <taxon>Hexapoda</taxon>
        <taxon>Insecta</taxon>
        <taxon>Pterygota</taxon>
        <taxon>Neoptera</taxon>
        <taxon>Endopterygota</taxon>
        <taxon>Diptera</taxon>
        <taxon>Nematocera</taxon>
        <taxon>Culicoidea</taxon>
        <taxon>Culicidae</taxon>
        <taxon>Culicinae</taxon>
        <taxon>Culicini</taxon>
        <taxon>Culex</taxon>
        <taxon>Culex</taxon>
    </lineage>
</organism>
<sequence>MGTRPQLTFLRRSAISTFSMLPFFHLRNRSSQQPSPQSTSNLCKKLSADLRSNPEIADKTIDCLGLGVSNPPIFCFISNRSAFADFTGGRSDVADFRRLCRTRRRAACLPHASLALQ</sequence>
<evidence type="ECO:0000313" key="1">
    <source>
        <dbReference type="EMBL" id="CAG6495777.1"/>
    </source>
</evidence>
<accession>A0A8D8G463</accession>
<dbReference type="AlphaFoldDB" id="A0A8D8G463"/>
<dbReference type="EMBL" id="HBUE01129677">
    <property type="protein sequence ID" value="CAG6495777.1"/>
    <property type="molecule type" value="Transcribed_RNA"/>
</dbReference>
<name>A0A8D8G463_CULPI</name>
<protein>
    <submittedName>
        <fullName evidence="1">(northern house mosquito) hypothetical protein</fullName>
    </submittedName>
</protein>
<reference evidence="1" key="1">
    <citation type="submission" date="2021-05" db="EMBL/GenBank/DDBJ databases">
        <authorList>
            <person name="Alioto T."/>
            <person name="Alioto T."/>
            <person name="Gomez Garrido J."/>
        </authorList>
    </citation>
    <scope>NUCLEOTIDE SEQUENCE</scope>
</reference>
<proteinExistence type="predicted"/>